<dbReference type="Pfam" id="PF12937">
    <property type="entry name" value="F-box-like"/>
    <property type="match status" value="1"/>
</dbReference>
<comment type="caution">
    <text evidence="2">The sequence shown here is derived from an EMBL/GenBank/DDBJ whole genome shotgun (WGS) entry which is preliminary data.</text>
</comment>
<reference evidence="2 3" key="1">
    <citation type="submission" date="2024-02" db="EMBL/GenBank/DDBJ databases">
        <authorList>
            <person name="Daric V."/>
            <person name="Darras S."/>
        </authorList>
    </citation>
    <scope>NUCLEOTIDE SEQUENCE [LARGE SCALE GENOMIC DNA]</scope>
</reference>
<dbReference type="Proteomes" id="UP001642483">
    <property type="component" value="Unassembled WGS sequence"/>
</dbReference>
<sequence>MAALVNLPDSVLLDMLTCGCLNAKDILQFGLTCSRFHTLTSSNIIWKKLCDQTWPGLLKKDDSFFKVLNTLTVSLCGKWKIIYQQINKVITQVWNLYENHFIDDQIDDEVFIVFECFVKNYTYSFVRELLLAICEENCQFSDLTLIYYCKEVLRHITCSHIASELKQILDHDHEGNECSEHAEDTRPLSSLMSGVLLIDKWFNFDRNISKASIANFIGTNAGKVLSHFKTVKSSTDKNELEADLLMKSLKKVFFYDLGFCGNVGDHYCLTNSFLHHVIKSRKDIPIFLSIVCREIASNIGIKLDCINYPQHFLLRWERETKLADKDFSCYRFIDVSNGFEVKTYSEITAGVRDVNILTGPGATTYEVLCCICRNIQLFANATGHSYPTWLKLHLLNLCIHLMPDEHEAAKNKLLSKNDEMKEAKEIVYSRIYLRTSEANEGMKYSIGMIMKDRFDHDTCVINGWDNFCLISEEWIPHMHVNECKEKRLFYQVLANNGIRYAPEDLLTPVRCSEKVEHKEMGRYFSKFVTDGNYSYYTPNSQLALRYPQDSDATRDFYLGNRF</sequence>
<proteinExistence type="predicted"/>
<dbReference type="PANTHER" id="PTHR31350">
    <property type="entry name" value="SI:DKEY-261L7.2"/>
    <property type="match status" value="1"/>
</dbReference>
<name>A0ABP0GR32_CLALP</name>
<evidence type="ECO:0000259" key="1">
    <source>
        <dbReference type="SMART" id="SM00992"/>
    </source>
</evidence>
<dbReference type="InterPro" id="IPR036047">
    <property type="entry name" value="F-box-like_dom_sf"/>
</dbReference>
<dbReference type="InterPro" id="IPR032698">
    <property type="entry name" value="SirB1_N"/>
</dbReference>
<dbReference type="Pfam" id="PF13369">
    <property type="entry name" value="Transglut_core2"/>
    <property type="match status" value="1"/>
</dbReference>
<dbReference type="SMART" id="SM00992">
    <property type="entry name" value="YccV-like"/>
    <property type="match status" value="1"/>
</dbReference>
<dbReference type="InterPro" id="IPR001810">
    <property type="entry name" value="F-box_dom"/>
</dbReference>
<dbReference type="SUPFAM" id="SSF81383">
    <property type="entry name" value="F-box domain"/>
    <property type="match status" value="1"/>
</dbReference>
<dbReference type="SUPFAM" id="SSF141255">
    <property type="entry name" value="YccV-like"/>
    <property type="match status" value="1"/>
</dbReference>
<evidence type="ECO:0000313" key="3">
    <source>
        <dbReference type="Proteomes" id="UP001642483"/>
    </source>
</evidence>
<dbReference type="Gene3D" id="2.30.30.390">
    <property type="entry name" value="Hemimethylated DNA-binding domain"/>
    <property type="match status" value="1"/>
</dbReference>
<accession>A0ABP0GR32</accession>
<dbReference type="InterPro" id="IPR036623">
    <property type="entry name" value="Hemimethylated_DNA-bd_sf"/>
</dbReference>
<feature type="domain" description="Hemimethylated DNA-binding" evidence="1">
    <location>
        <begin position="441"/>
        <end position="539"/>
    </location>
</feature>
<dbReference type="Gene3D" id="1.20.1280.50">
    <property type="match status" value="1"/>
</dbReference>
<dbReference type="InterPro" id="IPR011722">
    <property type="entry name" value="Hemimethylated_DNA-bd_dom"/>
</dbReference>
<gene>
    <name evidence="2" type="ORF">CVLEPA_LOCUS27598</name>
</gene>
<dbReference type="EMBL" id="CAWYQH010000141">
    <property type="protein sequence ID" value="CAK8694209.1"/>
    <property type="molecule type" value="Genomic_DNA"/>
</dbReference>
<dbReference type="Pfam" id="PF08755">
    <property type="entry name" value="YccV-like"/>
    <property type="match status" value="1"/>
</dbReference>
<organism evidence="2 3">
    <name type="scientific">Clavelina lepadiformis</name>
    <name type="common">Light-bulb sea squirt</name>
    <name type="synonym">Ascidia lepadiformis</name>
    <dbReference type="NCBI Taxonomy" id="159417"/>
    <lineage>
        <taxon>Eukaryota</taxon>
        <taxon>Metazoa</taxon>
        <taxon>Chordata</taxon>
        <taxon>Tunicata</taxon>
        <taxon>Ascidiacea</taxon>
        <taxon>Aplousobranchia</taxon>
        <taxon>Clavelinidae</taxon>
        <taxon>Clavelina</taxon>
    </lineage>
</organism>
<keyword evidence="3" id="KW-1185">Reference proteome</keyword>
<protein>
    <recommendedName>
        <fullName evidence="1">Hemimethylated DNA-binding domain-containing protein</fullName>
    </recommendedName>
</protein>
<dbReference type="PANTHER" id="PTHR31350:SF21">
    <property type="entry name" value="F-BOX ONLY PROTEIN 21"/>
    <property type="match status" value="1"/>
</dbReference>
<evidence type="ECO:0000313" key="2">
    <source>
        <dbReference type="EMBL" id="CAK8694209.1"/>
    </source>
</evidence>